<dbReference type="Gene3D" id="3.30.428.10">
    <property type="entry name" value="HIT-like"/>
    <property type="match status" value="1"/>
</dbReference>
<dbReference type="PROSITE" id="PS51084">
    <property type="entry name" value="HIT_2"/>
    <property type="match status" value="1"/>
</dbReference>
<dbReference type="InterPro" id="IPR019808">
    <property type="entry name" value="Histidine_triad_CS"/>
</dbReference>
<feature type="short sequence motif" description="Histidine triad motif" evidence="6">
    <location>
        <begin position="94"/>
        <end position="98"/>
    </location>
</feature>
<keyword evidence="2 7" id="KW-0378">Hydrolase</keyword>
<dbReference type="STRING" id="56484.A0A1Y2FCC4"/>
<evidence type="ECO:0000256" key="2">
    <source>
        <dbReference type="ARBA" id="ARBA00022801"/>
    </source>
</evidence>
<dbReference type="FunFam" id="3.30.428.10:FF:000011">
    <property type="entry name" value="Fragile histidine triad"/>
    <property type="match status" value="1"/>
</dbReference>
<feature type="non-terminal residue" evidence="9">
    <location>
        <position position="166"/>
    </location>
</feature>
<dbReference type="PANTHER" id="PTHR46243">
    <property type="entry name" value="BIS(5'-ADENOSYL)-TRIPHOSPHATASE"/>
    <property type="match status" value="1"/>
</dbReference>
<dbReference type="GeneID" id="63783968"/>
<protein>
    <recommendedName>
        <fullName evidence="7">Bis(5'-adenosyl)-triphosphatase</fullName>
        <ecNumber evidence="7">3.6.1.29</ecNumber>
    </recommendedName>
</protein>
<feature type="site" description="Important for induction of apoptosis" evidence="5">
    <location>
        <position position="114"/>
    </location>
</feature>
<dbReference type="Proteomes" id="UP000193685">
    <property type="component" value="Unassembled WGS sequence"/>
</dbReference>
<evidence type="ECO:0000313" key="10">
    <source>
        <dbReference type="Proteomes" id="UP000193685"/>
    </source>
</evidence>
<evidence type="ECO:0000256" key="1">
    <source>
        <dbReference type="ARBA" id="ARBA00022741"/>
    </source>
</evidence>
<evidence type="ECO:0000256" key="6">
    <source>
        <dbReference type="PROSITE-ProRule" id="PRU00464"/>
    </source>
</evidence>
<evidence type="ECO:0000256" key="7">
    <source>
        <dbReference type="RuleBase" id="RU366076"/>
    </source>
</evidence>
<feature type="binding site" evidence="4">
    <location>
        <position position="98"/>
    </location>
    <ligand>
        <name>substrate</name>
    </ligand>
</feature>
<dbReference type="InterPro" id="IPR011146">
    <property type="entry name" value="HIT-like"/>
</dbReference>
<feature type="domain" description="HIT" evidence="8">
    <location>
        <begin position="2"/>
        <end position="109"/>
    </location>
</feature>
<dbReference type="SUPFAM" id="SSF54197">
    <property type="entry name" value="HIT-like"/>
    <property type="match status" value="1"/>
</dbReference>
<dbReference type="PROSITE" id="PS00892">
    <property type="entry name" value="HIT_1"/>
    <property type="match status" value="1"/>
</dbReference>
<gene>
    <name evidence="9" type="ORF">BCR37DRAFT_340620</name>
</gene>
<sequence>MTAQLFHTFNVERQIFFRSPKSFGLVNLKPLLPGHVLICPQRVVPRLADLSSDEVSDLFLSVQKVTGVLQTVYKATGTTISLQDGPVAGQSVPHVHVHILPRKANDLPNSDDIYGQLDQQSEEMLQSWQAALAQRPKFTVVDDESRKPRTIDEMEEEAKQLATFFE</sequence>
<dbReference type="InterPro" id="IPR039383">
    <property type="entry name" value="FHIT"/>
</dbReference>
<proteinExistence type="predicted"/>
<feature type="binding site" evidence="4">
    <location>
        <begin position="89"/>
        <end position="92"/>
    </location>
    <ligand>
        <name>substrate</name>
    </ligand>
</feature>
<dbReference type="InterPro" id="IPR051884">
    <property type="entry name" value="Bis(5'-adenosyl)-TPase_reg"/>
</dbReference>
<dbReference type="AlphaFoldDB" id="A0A1Y2FCC4"/>
<accession>A0A1Y2FCC4</accession>
<dbReference type="GO" id="GO:0047710">
    <property type="term" value="F:bis(5'-adenosyl)-triphosphatase activity"/>
    <property type="evidence" value="ECO:0007669"/>
    <property type="project" value="UniProtKB-UniRule"/>
</dbReference>
<name>A0A1Y2FCC4_PROLT</name>
<evidence type="ECO:0000256" key="5">
    <source>
        <dbReference type="PIRSR" id="PIRSR639383-3"/>
    </source>
</evidence>
<dbReference type="OMA" id="DAIYGMM"/>
<dbReference type="PANTHER" id="PTHR46243:SF1">
    <property type="entry name" value="BIS(5'-ADENOSYL)-TRIPHOSPHATASE"/>
    <property type="match status" value="1"/>
</dbReference>
<comment type="catalytic activity">
    <reaction evidence="7">
        <text>P(1),P(3)-bis(5'-adenosyl) triphosphate + H2O = AMP + ADP + 2 H(+)</text>
        <dbReference type="Rhea" id="RHEA:13893"/>
        <dbReference type="ChEBI" id="CHEBI:15377"/>
        <dbReference type="ChEBI" id="CHEBI:15378"/>
        <dbReference type="ChEBI" id="CHEBI:58529"/>
        <dbReference type="ChEBI" id="CHEBI:456215"/>
        <dbReference type="ChEBI" id="CHEBI:456216"/>
        <dbReference type="EC" id="3.6.1.29"/>
    </reaction>
</comment>
<keyword evidence="1 7" id="KW-0547">Nucleotide-binding</keyword>
<dbReference type="EC" id="3.6.1.29" evidence="7"/>
<feature type="active site" description="Tele-AMP-histidine intermediate" evidence="3">
    <location>
        <position position="96"/>
    </location>
</feature>
<reference evidence="9 10" key="1">
    <citation type="submission" date="2016-07" db="EMBL/GenBank/DDBJ databases">
        <title>Pervasive Adenine N6-methylation of Active Genes in Fungi.</title>
        <authorList>
            <consortium name="DOE Joint Genome Institute"/>
            <person name="Mondo S.J."/>
            <person name="Dannebaum R.O."/>
            <person name="Kuo R.C."/>
            <person name="Labutti K."/>
            <person name="Haridas S."/>
            <person name="Kuo A."/>
            <person name="Salamov A."/>
            <person name="Ahrendt S.R."/>
            <person name="Lipzen A."/>
            <person name="Sullivan W."/>
            <person name="Andreopoulos W.B."/>
            <person name="Clum A."/>
            <person name="Lindquist E."/>
            <person name="Daum C."/>
            <person name="Ramamoorthy G.K."/>
            <person name="Gryganskyi A."/>
            <person name="Culley D."/>
            <person name="Magnuson J.K."/>
            <person name="James T.Y."/>
            <person name="O'Malley M.A."/>
            <person name="Stajich J.E."/>
            <person name="Spatafora J.W."/>
            <person name="Visel A."/>
            <person name="Grigoriev I.V."/>
        </authorList>
    </citation>
    <scope>NUCLEOTIDE SEQUENCE [LARGE SCALE GENOMIC DNA]</scope>
    <source>
        <strain evidence="9 10">12-1054</strain>
    </source>
</reference>
<dbReference type="EMBL" id="MCFI01000011">
    <property type="protein sequence ID" value="ORY81578.1"/>
    <property type="molecule type" value="Genomic_DNA"/>
</dbReference>
<comment type="cofactor">
    <cofactor evidence="7">
        <name>Mn(2+)</name>
        <dbReference type="ChEBI" id="CHEBI:29035"/>
    </cofactor>
</comment>
<evidence type="ECO:0000313" key="9">
    <source>
        <dbReference type="EMBL" id="ORY81578.1"/>
    </source>
</evidence>
<dbReference type="InterPro" id="IPR036265">
    <property type="entry name" value="HIT-like_sf"/>
</dbReference>
<dbReference type="CDD" id="cd01275">
    <property type="entry name" value="FHIT"/>
    <property type="match status" value="1"/>
</dbReference>
<dbReference type="GO" id="GO:0000166">
    <property type="term" value="F:nucleotide binding"/>
    <property type="evidence" value="ECO:0007669"/>
    <property type="project" value="UniProtKB-KW"/>
</dbReference>
<dbReference type="Pfam" id="PF01230">
    <property type="entry name" value="HIT"/>
    <property type="match status" value="1"/>
</dbReference>
<comment type="caution">
    <text evidence="9">The sequence shown here is derived from an EMBL/GenBank/DDBJ whole genome shotgun (WGS) entry which is preliminary data.</text>
</comment>
<organism evidence="9 10">
    <name type="scientific">Protomyces lactucae-debilis</name>
    <dbReference type="NCBI Taxonomy" id="2754530"/>
    <lineage>
        <taxon>Eukaryota</taxon>
        <taxon>Fungi</taxon>
        <taxon>Dikarya</taxon>
        <taxon>Ascomycota</taxon>
        <taxon>Taphrinomycotina</taxon>
        <taxon>Taphrinomycetes</taxon>
        <taxon>Taphrinales</taxon>
        <taxon>Protomycetaceae</taxon>
        <taxon>Protomyces</taxon>
    </lineage>
</organism>
<evidence type="ECO:0000256" key="4">
    <source>
        <dbReference type="PIRSR" id="PIRSR639383-2"/>
    </source>
</evidence>
<dbReference type="RefSeq" id="XP_040724954.1">
    <property type="nucleotide sequence ID" value="XM_040867369.1"/>
</dbReference>
<feature type="binding site" evidence="4">
    <location>
        <position position="83"/>
    </location>
    <ligand>
        <name>substrate</name>
    </ligand>
</feature>
<feature type="binding site" evidence="4">
    <location>
        <position position="27"/>
    </location>
    <ligand>
        <name>substrate</name>
    </ligand>
</feature>
<keyword evidence="10" id="KW-1185">Reference proteome</keyword>
<dbReference type="OrthoDB" id="680339at2759"/>
<evidence type="ECO:0000256" key="3">
    <source>
        <dbReference type="PIRSR" id="PIRSR639383-1"/>
    </source>
</evidence>
<evidence type="ECO:0000259" key="8">
    <source>
        <dbReference type="PROSITE" id="PS51084"/>
    </source>
</evidence>